<gene>
    <name evidence="3" type="ORF">QT716_04070</name>
</gene>
<dbReference type="Gene3D" id="3.30.750.140">
    <property type="match status" value="1"/>
</dbReference>
<dbReference type="InterPro" id="IPR021136">
    <property type="entry name" value="Flagellar_hook_control-like_C"/>
</dbReference>
<feature type="region of interest" description="Disordered" evidence="1">
    <location>
        <begin position="263"/>
        <end position="287"/>
    </location>
</feature>
<keyword evidence="3" id="KW-0282">Flagellum</keyword>
<feature type="domain" description="Flagellar hook-length control protein-like C-terminal" evidence="2">
    <location>
        <begin position="331"/>
        <end position="401"/>
    </location>
</feature>
<accession>A0ABU4FWZ2</accession>
<protein>
    <submittedName>
        <fullName evidence="3">Flagellar hook-length control protein FliK</fullName>
    </submittedName>
</protein>
<feature type="region of interest" description="Disordered" evidence="1">
    <location>
        <begin position="401"/>
        <end position="436"/>
    </location>
</feature>
<dbReference type="Pfam" id="PF02120">
    <property type="entry name" value="Flg_hook"/>
    <property type="match status" value="1"/>
</dbReference>
<dbReference type="InterPro" id="IPR038610">
    <property type="entry name" value="FliK-like_C_sf"/>
</dbReference>
<reference evidence="3 4" key="1">
    <citation type="submission" date="2023-06" db="EMBL/GenBank/DDBJ databases">
        <title>Sporosarcina sp. nov., isolated from Korean traditional fermented seafood 'Jeotgal'.</title>
        <authorList>
            <person name="Yang A.-I."/>
            <person name="Shin N.-R."/>
        </authorList>
    </citation>
    <scope>NUCLEOTIDE SEQUENCE [LARGE SCALE GENOMIC DNA]</scope>
    <source>
        <strain evidence="3 4">KCTC3840</strain>
    </source>
</reference>
<comment type="caution">
    <text evidence="3">The sequence shown here is derived from an EMBL/GenBank/DDBJ whole genome shotgun (WGS) entry which is preliminary data.</text>
</comment>
<evidence type="ECO:0000313" key="3">
    <source>
        <dbReference type="EMBL" id="MDW0109227.1"/>
    </source>
</evidence>
<dbReference type="RefSeq" id="WP_317934663.1">
    <property type="nucleotide sequence ID" value="NZ_JAUBDH010000002.1"/>
</dbReference>
<feature type="compositionally biased region" description="Polar residues" evidence="1">
    <location>
        <begin position="276"/>
        <end position="287"/>
    </location>
</feature>
<dbReference type="Proteomes" id="UP001280629">
    <property type="component" value="Unassembled WGS sequence"/>
</dbReference>
<dbReference type="CDD" id="cd17470">
    <property type="entry name" value="T3SS_Flik_C"/>
    <property type="match status" value="1"/>
</dbReference>
<dbReference type="EMBL" id="JAUBDH010000002">
    <property type="protein sequence ID" value="MDW0109227.1"/>
    <property type="molecule type" value="Genomic_DNA"/>
</dbReference>
<evidence type="ECO:0000313" key="4">
    <source>
        <dbReference type="Proteomes" id="UP001280629"/>
    </source>
</evidence>
<feature type="compositionally biased region" description="Polar residues" evidence="1">
    <location>
        <begin position="401"/>
        <end position="417"/>
    </location>
</feature>
<proteinExistence type="predicted"/>
<sequence length="446" mass="49272">MNISSVQLPSSAIGLKAGNSVRTSGEPANSFGRMVAKMTKNNEHHADVSKDERIGSLKAKVEDLLTAADVHSLTKAIKELTGSSQEKGLEALESLNQSSTLKDWTESLGLDLEELLQTITSILNESGITKEELAEVQYSNDIWSLIKAVSDYSPTLSTSIESMLSNGKELQQQAKDLLILLKSVETLLPTKDLLGWQETNLSQLSDQLTSLGESISSGSFSTDSKFSAFLTANPLESLKVGQTTGSAKSELGQLIQTMTNVTENRQEQAPNEGKSEQNQSQFLQNSSVQPIQSKNNFNLDSLETRPPSQSETLMNKLQGIFKQTNFGQFGGTNRLLIKLNPEQLGQIRIELIQMNGVMTARILASTSLGKEMLDSQLHQLRQSFAQQNIQVDRIDVTQAVQDPSRNDRSQNFSQHQFKGNPEQQEQTEQESEEMQSFQEFLVDLEV</sequence>
<evidence type="ECO:0000256" key="1">
    <source>
        <dbReference type="SAM" id="MobiDB-lite"/>
    </source>
</evidence>
<evidence type="ECO:0000259" key="2">
    <source>
        <dbReference type="Pfam" id="PF02120"/>
    </source>
</evidence>
<keyword evidence="4" id="KW-1185">Reference proteome</keyword>
<organism evidence="3 4">
    <name type="scientific">Sporosarcina aquimarina</name>
    <dbReference type="NCBI Taxonomy" id="114975"/>
    <lineage>
        <taxon>Bacteria</taxon>
        <taxon>Bacillati</taxon>
        <taxon>Bacillota</taxon>
        <taxon>Bacilli</taxon>
        <taxon>Bacillales</taxon>
        <taxon>Caryophanaceae</taxon>
        <taxon>Sporosarcina</taxon>
    </lineage>
</organism>
<keyword evidence="3" id="KW-0966">Cell projection</keyword>
<name>A0ABU4FWZ2_9BACL</name>
<keyword evidence="3" id="KW-0969">Cilium</keyword>